<gene>
    <name evidence="1" type="ORF">AVEN_263982_1</name>
    <name evidence="2" type="ORF">AVEN_34832_1</name>
</gene>
<dbReference type="EMBL" id="BGPR01028457">
    <property type="protein sequence ID" value="GBN99632.1"/>
    <property type="molecule type" value="Genomic_DNA"/>
</dbReference>
<proteinExistence type="predicted"/>
<dbReference type="AlphaFoldDB" id="A0A4Y2THB0"/>
<accession>A0A4Y2THB0</accession>
<evidence type="ECO:0000313" key="1">
    <source>
        <dbReference type="EMBL" id="GBN99631.1"/>
    </source>
</evidence>
<evidence type="ECO:0000313" key="2">
    <source>
        <dbReference type="EMBL" id="GBN99632.1"/>
    </source>
</evidence>
<reference evidence="1 3" key="1">
    <citation type="journal article" date="2019" name="Sci. Rep.">
        <title>Orb-weaving spider Araneus ventricosus genome elucidates the spidroin gene catalogue.</title>
        <authorList>
            <person name="Kono N."/>
            <person name="Nakamura H."/>
            <person name="Ohtoshi R."/>
            <person name="Moran D.A.P."/>
            <person name="Shinohara A."/>
            <person name="Yoshida Y."/>
            <person name="Fujiwara M."/>
            <person name="Mori M."/>
            <person name="Tomita M."/>
            <person name="Arakawa K."/>
        </authorList>
    </citation>
    <scope>NUCLEOTIDE SEQUENCE [LARGE SCALE GENOMIC DNA]</scope>
</reference>
<organism evidence="1 3">
    <name type="scientific">Araneus ventricosus</name>
    <name type="common">Orbweaver spider</name>
    <name type="synonym">Epeira ventricosa</name>
    <dbReference type="NCBI Taxonomy" id="182803"/>
    <lineage>
        <taxon>Eukaryota</taxon>
        <taxon>Metazoa</taxon>
        <taxon>Ecdysozoa</taxon>
        <taxon>Arthropoda</taxon>
        <taxon>Chelicerata</taxon>
        <taxon>Arachnida</taxon>
        <taxon>Araneae</taxon>
        <taxon>Araneomorphae</taxon>
        <taxon>Entelegynae</taxon>
        <taxon>Araneoidea</taxon>
        <taxon>Araneidae</taxon>
        <taxon>Araneus</taxon>
    </lineage>
</organism>
<sequence length="115" mass="12636">MGRNTLKGPGQSPHSPLRRVSHLRQTFPATRKNIVDAVLSAGVKEPDISDEKLAGVSVLTVFKSDSELLVPEIVVYYEDVLDILLAERGSSGSLTSVVKCSWNSNFDEFVMVEFL</sequence>
<name>A0A4Y2THB0_ARAVE</name>
<dbReference type="Proteomes" id="UP000499080">
    <property type="component" value="Unassembled WGS sequence"/>
</dbReference>
<dbReference type="EMBL" id="BGPR01028456">
    <property type="protein sequence ID" value="GBN99631.1"/>
    <property type="molecule type" value="Genomic_DNA"/>
</dbReference>
<keyword evidence="3" id="KW-1185">Reference proteome</keyword>
<evidence type="ECO:0000313" key="3">
    <source>
        <dbReference type="Proteomes" id="UP000499080"/>
    </source>
</evidence>
<protein>
    <submittedName>
        <fullName evidence="1">Uncharacterized protein</fullName>
    </submittedName>
</protein>
<comment type="caution">
    <text evidence="1">The sequence shown here is derived from an EMBL/GenBank/DDBJ whole genome shotgun (WGS) entry which is preliminary data.</text>
</comment>